<protein>
    <submittedName>
        <fullName evidence="1">Uncharacterized protein</fullName>
    </submittedName>
</protein>
<dbReference type="Proteomes" id="UP001054945">
    <property type="component" value="Unassembled WGS sequence"/>
</dbReference>
<comment type="caution">
    <text evidence="1">The sequence shown here is derived from an EMBL/GenBank/DDBJ whole genome shotgun (WGS) entry which is preliminary data.</text>
</comment>
<accession>A0AAV4SAV3</accession>
<reference evidence="1 2" key="1">
    <citation type="submission" date="2021-06" db="EMBL/GenBank/DDBJ databases">
        <title>Caerostris extrusa draft genome.</title>
        <authorList>
            <person name="Kono N."/>
            <person name="Arakawa K."/>
        </authorList>
    </citation>
    <scope>NUCLEOTIDE SEQUENCE [LARGE SCALE GENOMIC DNA]</scope>
</reference>
<dbReference type="AlphaFoldDB" id="A0AAV4SAV3"/>
<organism evidence="1 2">
    <name type="scientific">Caerostris extrusa</name>
    <name type="common">Bark spider</name>
    <name type="synonym">Caerostris bankana</name>
    <dbReference type="NCBI Taxonomy" id="172846"/>
    <lineage>
        <taxon>Eukaryota</taxon>
        <taxon>Metazoa</taxon>
        <taxon>Ecdysozoa</taxon>
        <taxon>Arthropoda</taxon>
        <taxon>Chelicerata</taxon>
        <taxon>Arachnida</taxon>
        <taxon>Araneae</taxon>
        <taxon>Araneomorphae</taxon>
        <taxon>Entelegynae</taxon>
        <taxon>Araneoidea</taxon>
        <taxon>Araneidae</taxon>
        <taxon>Caerostris</taxon>
    </lineage>
</organism>
<dbReference type="EMBL" id="BPLR01009210">
    <property type="protein sequence ID" value="GIY30316.1"/>
    <property type="molecule type" value="Genomic_DNA"/>
</dbReference>
<gene>
    <name evidence="1" type="ORF">CEXT_197271</name>
</gene>
<sequence length="130" mass="14477">MTRWSPLADKLKATVIYKPTSAKSQQLLFSHLISAHFKALLETFRVNQALIYFCCCSQGKLGGKALPGINISINKKVIALFASFLNIGRLISIERATELLQVTCCVDLMFRPVLYLVHSSKFQGKSSLVQ</sequence>
<keyword evidence="2" id="KW-1185">Reference proteome</keyword>
<proteinExistence type="predicted"/>
<name>A0AAV4SAV3_CAEEX</name>
<evidence type="ECO:0000313" key="2">
    <source>
        <dbReference type="Proteomes" id="UP001054945"/>
    </source>
</evidence>
<evidence type="ECO:0000313" key="1">
    <source>
        <dbReference type="EMBL" id="GIY30316.1"/>
    </source>
</evidence>